<dbReference type="AlphaFoldDB" id="A0A0E9P6T7"/>
<protein>
    <submittedName>
        <fullName evidence="1">Uncharacterized protein</fullName>
    </submittedName>
</protein>
<evidence type="ECO:0000313" key="1">
    <source>
        <dbReference type="EMBL" id="JAH00224.1"/>
    </source>
</evidence>
<proteinExistence type="predicted"/>
<accession>A0A0E9P6T7</accession>
<dbReference type="EMBL" id="GBXM01108353">
    <property type="protein sequence ID" value="JAH00224.1"/>
    <property type="molecule type" value="Transcribed_RNA"/>
</dbReference>
<reference evidence="1" key="2">
    <citation type="journal article" date="2015" name="Fish Shellfish Immunol.">
        <title>Early steps in the European eel (Anguilla anguilla)-Vibrio vulnificus interaction in the gills: Role of the RtxA13 toxin.</title>
        <authorList>
            <person name="Callol A."/>
            <person name="Pajuelo D."/>
            <person name="Ebbesson L."/>
            <person name="Teles M."/>
            <person name="MacKenzie S."/>
            <person name="Amaro C."/>
        </authorList>
    </citation>
    <scope>NUCLEOTIDE SEQUENCE</scope>
</reference>
<name>A0A0E9P6T7_ANGAN</name>
<sequence>MWYPLSQSSQNSSWSWRHSTHTNKFTIGTNAVYMHIHYAC</sequence>
<reference evidence="1" key="1">
    <citation type="submission" date="2014-11" db="EMBL/GenBank/DDBJ databases">
        <authorList>
            <person name="Amaro Gonzalez C."/>
        </authorList>
    </citation>
    <scope>NUCLEOTIDE SEQUENCE</scope>
</reference>
<organism evidence="1">
    <name type="scientific">Anguilla anguilla</name>
    <name type="common">European freshwater eel</name>
    <name type="synonym">Muraena anguilla</name>
    <dbReference type="NCBI Taxonomy" id="7936"/>
    <lineage>
        <taxon>Eukaryota</taxon>
        <taxon>Metazoa</taxon>
        <taxon>Chordata</taxon>
        <taxon>Craniata</taxon>
        <taxon>Vertebrata</taxon>
        <taxon>Euteleostomi</taxon>
        <taxon>Actinopterygii</taxon>
        <taxon>Neopterygii</taxon>
        <taxon>Teleostei</taxon>
        <taxon>Anguilliformes</taxon>
        <taxon>Anguillidae</taxon>
        <taxon>Anguilla</taxon>
    </lineage>
</organism>